<sequence length="364" mass="39282">MIYRAIGIMSGSSLDGLDIVFAELDESRGKWSYTIQAAACYPYTPEWEQRLRNAVALPAYEYLLLHSAYGRYIGEKINEFIDANDLHHKVQLIASHGHTTVHAPQLGTTAQLGDGATIAAVTGINVVSDLRALDVALQGQGAPIVPMGEKLLLGDHKFFLNLGGIANISYNQSNYQAFDICPANRVLNMLAQLAGKPYDEGGQLAAGGQIHTALLTKLNALAYYKQAAPKSLANDFGTGVVFPLIQSFQLSVADALRTYTEHIVQQVTYAVNQLQPVPDAAGSTLLVTGGGAFNTFLINRLQQQLQPLNVQVNVPDNELVQYKEALVMALLGVLRWREENTVMASVTGATRSSIGGAVWIGQDA</sequence>
<accession>A0A3E1NPD5</accession>
<name>A0A3E1NPD5_9BACT</name>
<proteinExistence type="predicted"/>
<dbReference type="GO" id="GO:0006040">
    <property type="term" value="P:amino sugar metabolic process"/>
    <property type="evidence" value="ECO:0007669"/>
    <property type="project" value="InterPro"/>
</dbReference>
<evidence type="ECO:0000313" key="1">
    <source>
        <dbReference type="EMBL" id="RFM29648.1"/>
    </source>
</evidence>
<dbReference type="GO" id="GO:0016301">
    <property type="term" value="F:kinase activity"/>
    <property type="evidence" value="ECO:0007669"/>
    <property type="project" value="UniProtKB-KW"/>
</dbReference>
<protein>
    <submittedName>
        <fullName evidence="1">Anhydro-N-acetylmuramic acid kinase</fullName>
        <ecNumber evidence="1">2.7.1.170</ecNumber>
    </submittedName>
</protein>
<dbReference type="PANTHER" id="PTHR30605">
    <property type="entry name" value="ANHYDRO-N-ACETYLMURAMIC ACID KINASE"/>
    <property type="match status" value="1"/>
</dbReference>
<organism evidence="1 2">
    <name type="scientific">Deminuibacter soli</name>
    <dbReference type="NCBI Taxonomy" id="2291815"/>
    <lineage>
        <taxon>Bacteria</taxon>
        <taxon>Pseudomonadati</taxon>
        <taxon>Bacteroidota</taxon>
        <taxon>Chitinophagia</taxon>
        <taxon>Chitinophagales</taxon>
        <taxon>Chitinophagaceae</taxon>
        <taxon>Deminuibacter</taxon>
    </lineage>
</organism>
<dbReference type="InterPro" id="IPR043129">
    <property type="entry name" value="ATPase_NBD"/>
</dbReference>
<dbReference type="PANTHER" id="PTHR30605:SF0">
    <property type="entry name" value="ANHYDRO-N-ACETYLMURAMIC ACID KINASE"/>
    <property type="match status" value="1"/>
</dbReference>
<reference evidence="1 2" key="1">
    <citation type="submission" date="2018-08" db="EMBL/GenBank/DDBJ databases">
        <title>Chitinophagaceae sp. K23C18032701, a novel bacterium isolated from forest soil.</title>
        <authorList>
            <person name="Wang C."/>
        </authorList>
    </citation>
    <scope>NUCLEOTIDE SEQUENCE [LARGE SCALE GENOMIC DNA]</scope>
    <source>
        <strain evidence="1 2">K23C18032701</strain>
    </source>
</reference>
<keyword evidence="1" id="KW-0418">Kinase</keyword>
<keyword evidence="1" id="KW-0808">Transferase</keyword>
<gene>
    <name evidence="1" type="ORF">DXN05_01295</name>
</gene>
<dbReference type="AlphaFoldDB" id="A0A3E1NPD5"/>
<dbReference type="RefSeq" id="WP_116845404.1">
    <property type="nucleotide sequence ID" value="NZ_QTJU01000001.1"/>
</dbReference>
<dbReference type="GO" id="GO:0005524">
    <property type="term" value="F:ATP binding"/>
    <property type="evidence" value="ECO:0007669"/>
    <property type="project" value="InterPro"/>
</dbReference>
<dbReference type="Proteomes" id="UP000261284">
    <property type="component" value="Unassembled WGS sequence"/>
</dbReference>
<dbReference type="EMBL" id="QTJU01000001">
    <property type="protein sequence ID" value="RFM29648.1"/>
    <property type="molecule type" value="Genomic_DNA"/>
</dbReference>
<dbReference type="GO" id="GO:0009254">
    <property type="term" value="P:peptidoglycan turnover"/>
    <property type="evidence" value="ECO:0007669"/>
    <property type="project" value="InterPro"/>
</dbReference>
<dbReference type="Pfam" id="PF03702">
    <property type="entry name" value="AnmK"/>
    <property type="match status" value="1"/>
</dbReference>
<dbReference type="NCBIfam" id="NF007144">
    <property type="entry name" value="PRK09585.2-3"/>
    <property type="match status" value="1"/>
</dbReference>
<keyword evidence="2" id="KW-1185">Reference proteome</keyword>
<comment type="caution">
    <text evidence="1">The sequence shown here is derived from an EMBL/GenBank/DDBJ whole genome shotgun (WGS) entry which is preliminary data.</text>
</comment>
<dbReference type="SUPFAM" id="SSF53067">
    <property type="entry name" value="Actin-like ATPase domain"/>
    <property type="match status" value="1"/>
</dbReference>
<dbReference type="GO" id="GO:0016773">
    <property type="term" value="F:phosphotransferase activity, alcohol group as acceptor"/>
    <property type="evidence" value="ECO:0007669"/>
    <property type="project" value="InterPro"/>
</dbReference>
<dbReference type="EC" id="2.7.1.170" evidence="1"/>
<evidence type="ECO:0000313" key="2">
    <source>
        <dbReference type="Proteomes" id="UP000261284"/>
    </source>
</evidence>
<dbReference type="OrthoDB" id="9763949at2"/>
<dbReference type="InterPro" id="IPR005338">
    <property type="entry name" value="Anhydro_N_Ac-Mur_kinase"/>
</dbReference>
<dbReference type="Gene3D" id="3.30.420.40">
    <property type="match status" value="2"/>
</dbReference>